<dbReference type="EMBL" id="CP000448">
    <property type="protein sequence ID" value="ABI69408.1"/>
    <property type="molecule type" value="Genomic_DNA"/>
</dbReference>
<reference evidence="2" key="1">
    <citation type="journal article" date="2010" name="Environ. Microbiol.">
        <title>The genome of Syntrophomonas wolfei: new insights into syntrophic metabolism and biohydrogen production.</title>
        <authorList>
            <person name="Sieber J.R."/>
            <person name="Sims D.R."/>
            <person name="Han C."/>
            <person name="Kim E."/>
            <person name="Lykidis A."/>
            <person name="Lapidus A.L."/>
            <person name="McDonnald E."/>
            <person name="Rohlin L."/>
            <person name="Culley D.E."/>
            <person name="Gunsalus R."/>
            <person name="McInerney M.J."/>
        </authorList>
    </citation>
    <scope>NUCLEOTIDE SEQUENCE [LARGE SCALE GENOMIC DNA]</scope>
    <source>
        <strain evidence="2">DSM 2245B / Goettingen</strain>
    </source>
</reference>
<dbReference type="InterPro" id="IPR019657">
    <property type="entry name" value="ComFB"/>
</dbReference>
<dbReference type="STRING" id="335541.Swol_2116"/>
<dbReference type="KEGG" id="swo:Swol_2116"/>
<name>Q0AV46_SYNWW</name>
<keyword evidence="2" id="KW-1185">Reference proteome</keyword>
<dbReference type="OrthoDB" id="5616024at2"/>
<organism evidence="1 2">
    <name type="scientific">Syntrophomonas wolfei subsp. wolfei (strain DSM 2245B / Goettingen)</name>
    <dbReference type="NCBI Taxonomy" id="335541"/>
    <lineage>
        <taxon>Bacteria</taxon>
        <taxon>Bacillati</taxon>
        <taxon>Bacillota</taxon>
        <taxon>Clostridia</taxon>
        <taxon>Eubacteriales</taxon>
        <taxon>Syntrophomonadaceae</taxon>
        <taxon>Syntrophomonas</taxon>
    </lineage>
</organism>
<evidence type="ECO:0000313" key="1">
    <source>
        <dbReference type="EMBL" id="ABI69408.1"/>
    </source>
</evidence>
<dbReference type="Pfam" id="PF10719">
    <property type="entry name" value="ComFB"/>
    <property type="match status" value="1"/>
</dbReference>
<protein>
    <recommendedName>
        <fullName evidence="3">Competence protein ComFB</fullName>
    </recommendedName>
</protein>
<dbReference type="HOGENOM" id="CLU_170941_0_0_9"/>
<sequence length="106" mass="12008">MPQILEKQVGQVDIGDMKVINIVEELVWECFKEVIEHRPGICRCDRCMADVCALALNKMKPRYVASDKGEVISKAAFLEKELKIELLVAVADAVEIVKVNPRHEME</sequence>
<dbReference type="AlphaFoldDB" id="Q0AV46"/>
<dbReference type="Proteomes" id="UP000001968">
    <property type="component" value="Chromosome"/>
</dbReference>
<gene>
    <name evidence="1" type="ordered locus">Swol_2116</name>
</gene>
<evidence type="ECO:0000313" key="2">
    <source>
        <dbReference type="Proteomes" id="UP000001968"/>
    </source>
</evidence>
<dbReference type="RefSeq" id="WP_011641499.1">
    <property type="nucleotide sequence ID" value="NC_008346.1"/>
</dbReference>
<proteinExistence type="predicted"/>
<accession>Q0AV46</accession>
<evidence type="ECO:0008006" key="3">
    <source>
        <dbReference type="Google" id="ProtNLM"/>
    </source>
</evidence>
<dbReference type="eggNOG" id="ENOG5032ZR4">
    <property type="taxonomic scope" value="Bacteria"/>
</dbReference>